<dbReference type="GO" id="GO:0005886">
    <property type="term" value="C:plasma membrane"/>
    <property type="evidence" value="ECO:0007669"/>
    <property type="project" value="TreeGrafter"/>
</dbReference>
<evidence type="ECO:0000256" key="2">
    <source>
        <dbReference type="SAM" id="Phobius"/>
    </source>
</evidence>
<gene>
    <name evidence="3" type="primary">yhaH_2</name>
    <name evidence="3" type="ORF">AUP74_01949</name>
</gene>
<dbReference type="AlphaFoldDB" id="A0A1C9W897"/>
<feature type="transmembrane region" description="Helical" evidence="2">
    <location>
        <begin position="51"/>
        <end position="71"/>
    </location>
</feature>
<name>A0A1C9W897_9GAMM</name>
<keyword evidence="2" id="KW-0812">Transmembrane</keyword>
<evidence type="ECO:0000313" key="3">
    <source>
        <dbReference type="EMBL" id="AOS97379.1"/>
    </source>
</evidence>
<reference evidence="4" key="1">
    <citation type="submission" date="2016-01" db="EMBL/GenBank/DDBJ databases">
        <title>Complete genome sequence of Microbulbifer sp. CCB-MM1, a halophile isolated from Matang Mangrove Forest, Perak.</title>
        <authorList>
            <person name="Moh T.H."/>
            <person name="Dinesh B."/>
            <person name="Lau N.-S."/>
            <person name="Go F."/>
            <person name="Alexander Chong S.-C."/>
        </authorList>
    </citation>
    <scope>NUCLEOTIDE SEQUENCE [LARGE SCALE GENOMIC DNA]</scope>
    <source>
        <strain evidence="4">CCB-MM1</strain>
    </source>
</reference>
<dbReference type="InterPro" id="IPR008523">
    <property type="entry name" value="DUF805"/>
</dbReference>
<dbReference type="OrthoDB" id="9812349at2"/>
<dbReference type="PANTHER" id="PTHR34980">
    <property type="entry name" value="INNER MEMBRANE PROTEIN-RELATED-RELATED"/>
    <property type="match status" value="1"/>
</dbReference>
<dbReference type="KEGG" id="micc:AUP74_01949"/>
<proteinExistence type="predicted"/>
<evidence type="ECO:0000313" key="4">
    <source>
        <dbReference type="Proteomes" id="UP000095672"/>
    </source>
</evidence>
<feature type="region of interest" description="Disordered" evidence="1">
    <location>
        <begin position="102"/>
        <end position="123"/>
    </location>
</feature>
<keyword evidence="2" id="KW-1133">Transmembrane helix</keyword>
<dbReference type="RefSeq" id="WP_069947398.1">
    <property type="nucleotide sequence ID" value="NZ_CP014143.1"/>
</dbReference>
<keyword evidence="4" id="KW-1185">Reference proteome</keyword>
<protein>
    <submittedName>
        <fullName evidence="3">Inner membrane protein YhaH</fullName>
    </submittedName>
</protein>
<dbReference type="Pfam" id="PF05656">
    <property type="entry name" value="DUF805"/>
    <property type="match status" value="1"/>
</dbReference>
<feature type="transmembrane region" description="Helical" evidence="2">
    <location>
        <begin position="77"/>
        <end position="99"/>
    </location>
</feature>
<sequence length="123" mass="13901">MASMIYKTPKGRITRKVFLYFGAFPFFGIMLISIFLAAAVGLSDKEISRMLVFMVLVFIYPWAMVCVKRFHDVGFPGWAFAAMLVPYLNTITLIFLACYPGDKGDNKYGPDPKRSRLGKPEEA</sequence>
<accession>A0A1C9W897</accession>
<organism evidence="3 4">
    <name type="scientific">Microbulbifer aggregans</name>
    <dbReference type="NCBI Taxonomy" id="1769779"/>
    <lineage>
        <taxon>Bacteria</taxon>
        <taxon>Pseudomonadati</taxon>
        <taxon>Pseudomonadota</taxon>
        <taxon>Gammaproteobacteria</taxon>
        <taxon>Cellvibrionales</taxon>
        <taxon>Microbulbiferaceae</taxon>
        <taxon>Microbulbifer</taxon>
    </lineage>
</organism>
<dbReference type="STRING" id="1769779.AUP74_01949"/>
<evidence type="ECO:0000256" key="1">
    <source>
        <dbReference type="SAM" id="MobiDB-lite"/>
    </source>
</evidence>
<dbReference type="Proteomes" id="UP000095672">
    <property type="component" value="Chromosome"/>
</dbReference>
<keyword evidence="2" id="KW-0472">Membrane</keyword>
<dbReference type="EMBL" id="CP014143">
    <property type="protein sequence ID" value="AOS97379.1"/>
    <property type="molecule type" value="Genomic_DNA"/>
</dbReference>
<feature type="transmembrane region" description="Helical" evidence="2">
    <location>
        <begin position="17"/>
        <end position="39"/>
    </location>
</feature>